<dbReference type="Pfam" id="PF13091">
    <property type="entry name" value="PLDc_2"/>
    <property type="match status" value="1"/>
</dbReference>
<dbReference type="PANTHER" id="PTHR43856">
    <property type="entry name" value="CARDIOLIPIN HYDROLASE"/>
    <property type="match status" value="1"/>
</dbReference>
<evidence type="ECO:0000256" key="1">
    <source>
        <dbReference type="ARBA" id="ARBA00000798"/>
    </source>
</evidence>
<dbReference type="CDD" id="cd09170">
    <property type="entry name" value="PLDc_Nuc"/>
    <property type="match status" value="1"/>
</dbReference>
<sequence length="225" mass="24048">MNASERPQSWSVRLMPAARSYGIAFFVGLLLTHLPSHINAAHAETTARSPAPTVVAAREPVPTFASQALAPAPSTPVYAAAFTPGQALPLVLDTIRNAKSTLLVAAYSFTSKPVATALRDAQRRGVQVFVVVDAGEAAKGYSAARFLANERVPVRTNGRYALQHNKFIVADGAVVQTGSFNYTSSAAERNAENVLVVGNAPALATQYGREWRRLWDEGADLPPTY</sequence>
<dbReference type="InterPro" id="IPR025202">
    <property type="entry name" value="PLD-like_dom"/>
</dbReference>
<accession>A0ABU8VNN2</accession>
<dbReference type="Gene3D" id="3.30.870.10">
    <property type="entry name" value="Endonuclease Chain A"/>
    <property type="match status" value="1"/>
</dbReference>
<keyword evidence="4" id="KW-0378">Hydrolase</keyword>
<feature type="domain" description="PLD phosphodiesterase" evidence="7">
    <location>
        <begin position="159"/>
        <end position="186"/>
    </location>
</feature>
<comment type="similarity">
    <text evidence="2">Belongs to the phospholipase D family.</text>
</comment>
<dbReference type="PANTHER" id="PTHR43856:SF1">
    <property type="entry name" value="MITOCHONDRIAL CARDIOLIPIN HYDROLASE"/>
    <property type="match status" value="1"/>
</dbReference>
<evidence type="ECO:0000313" key="8">
    <source>
        <dbReference type="EMBL" id="MEJ8815253.1"/>
    </source>
</evidence>
<dbReference type="InterPro" id="IPR051406">
    <property type="entry name" value="PLD_domain"/>
</dbReference>
<dbReference type="SUPFAM" id="SSF56024">
    <property type="entry name" value="Phospholipase D/nuclease"/>
    <property type="match status" value="1"/>
</dbReference>
<dbReference type="PROSITE" id="PS50035">
    <property type="entry name" value="PLD"/>
    <property type="match status" value="1"/>
</dbReference>
<evidence type="ECO:0000256" key="5">
    <source>
        <dbReference type="ARBA" id="ARBA00022963"/>
    </source>
</evidence>
<dbReference type="Proteomes" id="UP001365846">
    <property type="component" value="Unassembled WGS sequence"/>
</dbReference>
<evidence type="ECO:0000256" key="2">
    <source>
        <dbReference type="ARBA" id="ARBA00008664"/>
    </source>
</evidence>
<dbReference type="EC" id="3.1.4.4" evidence="3"/>
<evidence type="ECO:0000256" key="6">
    <source>
        <dbReference type="ARBA" id="ARBA00023098"/>
    </source>
</evidence>
<protein>
    <recommendedName>
        <fullName evidence="3">phospholipase D</fullName>
        <ecNumber evidence="3">3.1.4.4</ecNumber>
    </recommendedName>
</protein>
<evidence type="ECO:0000256" key="4">
    <source>
        <dbReference type="ARBA" id="ARBA00022801"/>
    </source>
</evidence>
<dbReference type="InterPro" id="IPR001736">
    <property type="entry name" value="PLipase_D/transphosphatidylase"/>
</dbReference>
<dbReference type="EMBL" id="JBBKZU010000018">
    <property type="protein sequence ID" value="MEJ8815253.1"/>
    <property type="molecule type" value="Genomic_DNA"/>
</dbReference>
<name>A0ABU8VNN2_9BURK</name>
<gene>
    <name evidence="8" type="ORF">WKW77_29590</name>
</gene>
<evidence type="ECO:0000259" key="7">
    <source>
        <dbReference type="PROSITE" id="PS50035"/>
    </source>
</evidence>
<keyword evidence="6" id="KW-0443">Lipid metabolism</keyword>
<keyword evidence="5" id="KW-0442">Lipid degradation</keyword>
<evidence type="ECO:0000313" key="9">
    <source>
        <dbReference type="Proteomes" id="UP001365846"/>
    </source>
</evidence>
<dbReference type="RefSeq" id="WP_340360465.1">
    <property type="nucleotide sequence ID" value="NZ_JBBKZU010000018.1"/>
</dbReference>
<keyword evidence="9" id="KW-1185">Reference proteome</keyword>
<evidence type="ECO:0000256" key="3">
    <source>
        <dbReference type="ARBA" id="ARBA00012027"/>
    </source>
</evidence>
<organism evidence="8 9">
    <name type="scientific">Variovorax ureilyticus</name>
    <dbReference type="NCBI Taxonomy" id="1836198"/>
    <lineage>
        <taxon>Bacteria</taxon>
        <taxon>Pseudomonadati</taxon>
        <taxon>Pseudomonadota</taxon>
        <taxon>Betaproteobacteria</taxon>
        <taxon>Burkholderiales</taxon>
        <taxon>Comamonadaceae</taxon>
        <taxon>Variovorax</taxon>
    </lineage>
</organism>
<comment type="caution">
    <text evidence="8">The sequence shown here is derived from an EMBL/GenBank/DDBJ whole genome shotgun (WGS) entry which is preliminary data.</text>
</comment>
<comment type="catalytic activity">
    <reaction evidence="1">
        <text>a 1,2-diacyl-sn-glycero-3-phosphocholine + H2O = a 1,2-diacyl-sn-glycero-3-phosphate + choline + H(+)</text>
        <dbReference type="Rhea" id="RHEA:14445"/>
        <dbReference type="ChEBI" id="CHEBI:15354"/>
        <dbReference type="ChEBI" id="CHEBI:15377"/>
        <dbReference type="ChEBI" id="CHEBI:15378"/>
        <dbReference type="ChEBI" id="CHEBI:57643"/>
        <dbReference type="ChEBI" id="CHEBI:58608"/>
        <dbReference type="EC" id="3.1.4.4"/>
    </reaction>
</comment>
<reference evidence="8 9" key="1">
    <citation type="submission" date="2024-03" db="EMBL/GenBank/DDBJ databases">
        <title>Novel species of the genus Variovorax.</title>
        <authorList>
            <person name="Liu Q."/>
            <person name="Xin Y.-H."/>
        </authorList>
    </citation>
    <scope>NUCLEOTIDE SEQUENCE [LARGE SCALE GENOMIC DNA]</scope>
    <source>
        <strain evidence="8 9">KACC 18899</strain>
    </source>
</reference>
<proteinExistence type="inferred from homology"/>